<keyword evidence="9" id="KW-0819">tRNA processing</keyword>
<dbReference type="PIRSF" id="PIRSF006004">
    <property type="entry name" value="CHP00048"/>
    <property type="match status" value="1"/>
</dbReference>
<evidence type="ECO:0000256" key="5">
    <source>
        <dbReference type="ARBA" id="ARBA00022552"/>
    </source>
</evidence>
<dbReference type="InterPro" id="IPR027492">
    <property type="entry name" value="RNA_MTrfase_RlmN"/>
</dbReference>
<protein>
    <recommendedName>
        <fullName evidence="13">Radical SAM core domain-containing protein</fullName>
    </recommendedName>
</protein>
<dbReference type="FunFam" id="3.20.20.70:FF:000014">
    <property type="entry name" value="Probable dual-specificity RNA methyltransferase RlmN"/>
    <property type="match status" value="1"/>
</dbReference>
<dbReference type="InterPro" id="IPR058240">
    <property type="entry name" value="rSAM_sf"/>
</dbReference>
<comment type="subcellular location">
    <subcellularLocation>
        <location evidence="2">Cytoplasm</location>
    </subcellularLocation>
</comment>
<gene>
    <name evidence="14" type="ORF">METZ01_LOCUS30453</name>
</gene>
<dbReference type="InterPro" id="IPR007197">
    <property type="entry name" value="rSAM"/>
</dbReference>
<dbReference type="HAMAP" id="MF_01849">
    <property type="entry name" value="RNA_methyltr_RlmN"/>
    <property type="match status" value="1"/>
</dbReference>
<keyword evidence="5" id="KW-0698">rRNA processing</keyword>
<reference evidence="14" key="1">
    <citation type="submission" date="2018-05" db="EMBL/GenBank/DDBJ databases">
        <authorList>
            <person name="Lanie J.A."/>
            <person name="Ng W.-L."/>
            <person name="Kazmierczak K.M."/>
            <person name="Andrzejewski T.M."/>
            <person name="Davidsen T.M."/>
            <person name="Wayne K.J."/>
            <person name="Tettelin H."/>
            <person name="Glass J.I."/>
            <person name="Rusch D."/>
            <person name="Podicherti R."/>
            <person name="Tsui H.-C.T."/>
            <person name="Winkler M.E."/>
        </authorList>
    </citation>
    <scope>NUCLEOTIDE SEQUENCE</scope>
</reference>
<dbReference type="GO" id="GO:0070475">
    <property type="term" value="P:rRNA base methylation"/>
    <property type="evidence" value="ECO:0007669"/>
    <property type="project" value="InterPro"/>
</dbReference>
<dbReference type="GO" id="GO:0030488">
    <property type="term" value="P:tRNA methylation"/>
    <property type="evidence" value="ECO:0007669"/>
    <property type="project" value="InterPro"/>
</dbReference>
<keyword evidence="10" id="KW-0479">Metal-binding</keyword>
<dbReference type="GO" id="GO:0008173">
    <property type="term" value="F:RNA methyltransferase activity"/>
    <property type="evidence" value="ECO:0007669"/>
    <property type="project" value="InterPro"/>
</dbReference>
<dbReference type="EMBL" id="UINC01001323">
    <property type="protein sequence ID" value="SUZ77599.1"/>
    <property type="molecule type" value="Genomic_DNA"/>
</dbReference>
<keyword evidence="12" id="KW-0411">Iron-sulfur</keyword>
<accession>A0A381QGT9</accession>
<dbReference type="NCBIfam" id="TIGR00048">
    <property type="entry name" value="rRNA_mod_RlmN"/>
    <property type="match status" value="1"/>
</dbReference>
<dbReference type="Pfam" id="PF21016">
    <property type="entry name" value="RlmN_N"/>
    <property type="match status" value="1"/>
</dbReference>
<dbReference type="AlphaFoldDB" id="A0A381QGT9"/>
<organism evidence="14">
    <name type="scientific">marine metagenome</name>
    <dbReference type="NCBI Taxonomy" id="408172"/>
    <lineage>
        <taxon>unclassified sequences</taxon>
        <taxon>metagenomes</taxon>
        <taxon>ecological metagenomes</taxon>
    </lineage>
</organism>
<evidence type="ECO:0000256" key="1">
    <source>
        <dbReference type="ARBA" id="ARBA00001966"/>
    </source>
</evidence>
<dbReference type="SFLD" id="SFLDF00275">
    <property type="entry name" value="adenosine_C2_methyltransferase"/>
    <property type="match status" value="1"/>
</dbReference>
<dbReference type="GO" id="GO:0051539">
    <property type="term" value="F:4 iron, 4 sulfur cluster binding"/>
    <property type="evidence" value="ECO:0007669"/>
    <property type="project" value="UniProtKB-KW"/>
</dbReference>
<evidence type="ECO:0000259" key="13">
    <source>
        <dbReference type="PROSITE" id="PS51918"/>
    </source>
</evidence>
<evidence type="ECO:0000256" key="6">
    <source>
        <dbReference type="ARBA" id="ARBA00022603"/>
    </source>
</evidence>
<dbReference type="Gene3D" id="3.20.20.70">
    <property type="entry name" value="Aldolase class I"/>
    <property type="match status" value="1"/>
</dbReference>
<feature type="domain" description="Radical SAM core" evidence="13">
    <location>
        <begin position="104"/>
        <end position="336"/>
    </location>
</feature>
<evidence type="ECO:0000256" key="8">
    <source>
        <dbReference type="ARBA" id="ARBA00022691"/>
    </source>
</evidence>
<sequence>MSKLYNIKNWTRQNLREWMDEKASSQRKVQAFRADQVFYWLYQQRVESFAEMLNLGKETRKLLEENFWISKLKKAEEHHSQDGSIKYRLLLEDGKSIESVFMPHTSHNTICVSSQVGCGMGCDFCMTGTMGLVRNLKTSEIIDQILTVSEDLPEGNKLRNIVFMGMGEPFHNYQNLMQALEILTDEHGFNFSQRRITVSTSGLLPKIRKFGKEKIKTNLAISLNGVTDEVRSKLMPVNNVYKLEQLMKACREFPLESRRRITFEYILIRDLTDSIEDAKGLIRLLHGLKFKINLIPYNSDPGNKYQVPSQKQARKFQKYLLDHDVVAPLRISKGQDIQGACGQLVVTKKQQPEVNVGNNQLLATEMES</sequence>
<name>A0A381QGT9_9ZZZZ</name>
<dbReference type="InterPro" id="IPR048641">
    <property type="entry name" value="RlmN_N"/>
</dbReference>
<dbReference type="GO" id="GO:0046872">
    <property type="term" value="F:metal ion binding"/>
    <property type="evidence" value="ECO:0007669"/>
    <property type="project" value="UniProtKB-KW"/>
</dbReference>
<keyword evidence="3" id="KW-0004">4Fe-4S</keyword>
<dbReference type="PROSITE" id="PS51918">
    <property type="entry name" value="RADICAL_SAM"/>
    <property type="match status" value="1"/>
</dbReference>
<evidence type="ECO:0000256" key="4">
    <source>
        <dbReference type="ARBA" id="ARBA00022490"/>
    </source>
</evidence>
<proteinExistence type="inferred from homology"/>
<evidence type="ECO:0000256" key="2">
    <source>
        <dbReference type="ARBA" id="ARBA00004496"/>
    </source>
</evidence>
<dbReference type="InterPro" id="IPR004383">
    <property type="entry name" value="rRNA_lsu_MTrfase_RlmN/Cfr"/>
</dbReference>
<keyword evidence="6" id="KW-0489">Methyltransferase</keyword>
<dbReference type="Pfam" id="PF04055">
    <property type="entry name" value="Radical_SAM"/>
    <property type="match status" value="1"/>
</dbReference>
<dbReference type="SUPFAM" id="SSF102114">
    <property type="entry name" value="Radical SAM enzymes"/>
    <property type="match status" value="1"/>
</dbReference>
<dbReference type="PANTHER" id="PTHR30544:SF5">
    <property type="entry name" value="RADICAL SAM CORE DOMAIN-CONTAINING PROTEIN"/>
    <property type="match status" value="1"/>
</dbReference>
<evidence type="ECO:0000256" key="10">
    <source>
        <dbReference type="ARBA" id="ARBA00022723"/>
    </source>
</evidence>
<dbReference type="CDD" id="cd01335">
    <property type="entry name" value="Radical_SAM"/>
    <property type="match status" value="1"/>
</dbReference>
<dbReference type="InterPro" id="IPR013785">
    <property type="entry name" value="Aldolase_TIM"/>
</dbReference>
<dbReference type="Gene3D" id="1.10.150.530">
    <property type="match status" value="1"/>
</dbReference>
<keyword evidence="11" id="KW-0408">Iron</keyword>
<dbReference type="PANTHER" id="PTHR30544">
    <property type="entry name" value="23S RRNA METHYLTRANSFERASE"/>
    <property type="match status" value="1"/>
</dbReference>
<dbReference type="GO" id="GO:0005737">
    <property type="term" value="C:cytoplasm"/>
    <property type="evidence" value="ECO:0007669"/>
    <property type="project" value="UniProtKB-SubCell"/>
</dbReference>
<dbReference type="SFLD" id="SFLDS00029">
    <property type="entry name" value="Radical_SAM"/>
    <property type="match status" value="1"/>
</dbReference>
<evidence type="ECO:0000256" key="3">
    <source>
        <dbReference type="ARBA" id="ARBA00022485"/>
    </source>
</evidence>
<evidence type="ECO:0000256" key="11">
    <source>
        <dbReference type="ARBA" id="ARBA00023004"/>
    </source>
</evidence>
<comment type="cofactor">
    <cofactor evidence="1">
        <name>[4Fe-4S] cluster</name>
        <dbReference type="ChEBI" id="CHEBI:49883"/>
    </cofactor>
</comment>
<evidence type="ECO:0000313" key="14">
    <source>
        <dbReference type="EMBL" id="SUZ77599.1"/>
    </source>
</evidence>
<dbReference type="SFLD" id="SFLDG01062">
    <property type="entry name" value="methyltransferase_(Class_A)"/>
    <property type="match status" value="1"/>
</dbReference>
<dbReference type="InterPro" id="IPR040072">
    <property type="entry name" value="Methyltransferase_A"/>
</dbReference>
<keyword evidence="4" id="KW-0963">Cytoplasm</keyword>
<keyword evidence="8" id="KW-0949">S-adenosyl-L-methionine</keyword>
<evidence type="ECO:0000256" key="9">
    <source>
        <dbReference type="ARBA" id="ARBA00022694"/>
    </source>
</evidence>
<keyword evidence="7" id="KW-0808">Transferase</keyword>
<evidence type="ECO:0000256" key="7">
    <source>
        <dbReference type="ARBA" id="ARBA00022679"/>
    </source>
</evidence>
<evidence type="ECO:0000256" key="12">
    <source>
        <dbReference type="ARBA" id="ARBA00023014"/>
    </source>
</evidence>